<organism evidence="4 5">
    <name type="scientific">Gonium pectorale</name>
    <name type="common">Green alga</name>
    <dbReference type="NCBI Taxonomy" id="33097"/>
    <lineage>
        <taxon>Eukaryota</taxon>
        <taxon>Viridiplantae</taxon>
        <taxon>Chlorophyta</taxon>
        <taxon>core chlorophytes</taxon>
        <taxon>Chlorophyceae</taxon>
        <taxon>CS clade</taxon>
        <taxon>Chlamydomonadales</taxon>
        <taxon>Volvocaceae</taxon>
        <taxon>Gonium</taxon>
    </lineage>
</organism>
<dbReference type="GO" id="GO:0005524">
    <property type="term" value="F:ATP binding"/>
    <property type="evidence" value="ECO:0007669"/>
    <property type="project" value="UniProtKB-UniRule"/>
</dbReference>
<dbReference type="InterPro" id="IPR052321">
    <property type="entry name" value="PolyBind_ProtTraffic"/>
</dbReference>
<dbReference type="Gene3D" id="2.100.10.30">
    <property type="entry name" value="Jacalin-like lectin domain"/>
    <property type="match status" value="1"/>
</dbReference>
<keyword evidence="5" id="KW-1185">Reference proteome</keyword>
<evidence type="ECO:0000256" key="1">
    <source>
        <dbReference type="ARBA" id="ARBA00022734"/>
    </source>
</evidence>
<accession>A0A150G732</accession>
<gene>
    <name evidence="4" type="ORF">GPECTOR_52g39</name>
</gene>
<comment type="caution">
    <text evidence="4">The sequence shown here is derived from an EMBL/GenBank/DDBJ whole genome shotgun (WGS) entry which is preliminary data.</text>
</comment>
<dbReference type="Proteomes" id="UP000075714">
    <property type="component" value="Unassembled WGS sequence"/>
</dbReference>
<dbReference type="SUPFAM" id="SSF56112">
    <property type="entry name" value="Protein kinase-like (PK-like)"/>
    <property type="match status" value="1"/>
</dbReference>
<feature type="binding site" evidence="2">
    <location>
        <position position="733"/>
    </location>
    <ligand>
        <name>ATP</name>
        <dbReference type="ChEBI" id="CHEBI:30616"/>
    </ligand>
</feature>
<evidence type="ECO:0000313" key="4">
    <source>
        <dbReference type="EMBL" id="KXZ45638.1"/>
    </source>
</evidence>
<evidence type="ECO:0000256" key="3">
    <source>
        <dbReference type="SAM" id="MobiDB-lite"/>
    </source>
</evidence>
<dbReference type="OrthoDB" id="540444at2759"/>
<dbReference type="InterPro" id="IPR017441">
    <property type="entry name" value="Protein_kinase_ATP_BS"/>
</dbReference>
<keyword evidence="2" id="KW-0547">Nucleotide-binding</keyword>
<dbReference type="AlphaFoldDB" id="A0A150G732"/>
<dbReference type="PANTHER" id="PTHR33589:SF3">
    <property type="entry name" value="ZYMOGEN GRANULE MEMBRANE PROTEIN 16-LIKE"/>
    <property type="match status" value="1"/>
</dbReference>
<name>A0A150G732_GONPE</name>
<dbReference type="InterPro" id="IPR011009">
    <property type="entry name" value="Kinase-like_dom_sf"/>
</dbReference>
<dbReference type="PANTHER" id="PTHR33589">
    <property type="entry name" value="OS11G0524900 PROTEIN"/>
    <property type="match status" value="1"/>
</dbReference>
<feature type="compositionally biased region" description="Gly residues" evidence="3">
    <location>
        <begin position="618"/>
        <end position="627"/>
    </location>
</feature>
<dbReference type="EMBL" id="LSYV01000053">
    <property type="protein sequence ID" value="KXZ45638.1"/>
    <property type="molecule type" value="Genomic_DNA"/>
</dbReference>
<sequence length="826" mass="87500">MLAAAASITADQEHWHLWTWDEYRVCRAASVQASSDSSPGEDMLTTDRPCSWRLAYVCAEESAVLAAGFTSSTAWYRTHFLESASGPEPSPYALGPGASGLRLVRSGLLLGDPNPQQNITVAFNDTEAFWQHGPVVSALYRSGNHKLLALRLLREREADDGWALYRNQSRITGAAGALNVSLDQGPPYELYNVGPFRDYIIAVQGCFSSRELEMLFFVTRTGRQYQLGRGGCTHWFREESPAGGYLAGMAGRHMDAPAWAKLPESVKGMPPMDVAWLNQVLKLVDYEALGIVPVRFIPSSTYMGLSWSLVTAGDALDWYTSMDTRRGAYAAISAGGNFWVQSDGADASQATTGGCIRAACSVPFGQDLWAHRFTPSSCDAHGMVICKATVGQGLSTIFQGGRVPMGAPGLQWTAGPHLLSGSRRLGKGPFGEACAFSLGARLGSSDGAPSGANAGLPLNISTGGNVTVTLTHRLSSVAISTSVQSTNSTDPVAVVGALRLGLKGLEDGAEMESAAAGVASSAGWHSVELSPGEVVVAVSGCAGGFVERLVLHTSAGRMWTTPFSAASLCSVPFLEVAPPGAYLVGVQAADGPQPAAEWVPGRSTGSADPASHASGAERVGGGYGGTGADGGPGGGLAAFKMHSEAEMSHVLEEYIRANSTLFLECPAQAATQLPADRVRENAIPDDDIAYAIQNLQTELSGRQEQITVLSVLGKGSYGVVYLGKWRELRVAIKAIVIHGALLDKEGVQLQRAISEAAISKALQTGDVFKLYIIQNILLSSRDPSTDTPLWRLHEIMAIAARTDFQARLEKLWRPPVIAKVGDFGLR</sequence>
<evidence type="ECO:0000256" key="2">
    <source>
        <dbReference type="PROSITE-ProRule" id="PRU10141"/>
    </source>
</evidence>
<dbReference type="PROSITE" id="PS00107">
    <property type="entry name" value="PROTEIN_KINASE_ATP"/>
    <property type="match status" value="1"/>
</dbReference>
<reference evidence="5" key="1">
    <citation type="journal article" date="2016" name="Nat. Commun.">
        <title>The Gonium pectorale genome demonstrates co-option of cell cycle regulation during the evolution of multicellularity.</title>
        <authorList>
            <person name="Hanschen E.R."/>
            <person name="Marriage T.N."/>
            <person name="Ferris P.J."/>
            <person name="Hamaji T."/>
            <person name="Toyoda A."/>
            <person name="Fujiyama A."/>
            <person name="Neme R."/>
            <person name="Noguchi H."/>
            <person name="Minakuchi Y."/>
            <person name="Suzuki M."/>
            <person name="Kawai-Toyooka H."/>
            <person name="Smith D.R."/>
            <person name="Sparks H."/>
            <person name="Anderson J."/>
            <person name="Bakaric R."/>
            <person name="Luria V."/>
            <person name="Karger A."/>
            <person name="Kirschner M.W."/>
            <person name="Durand P.M."/>
            <person name="Michod R.E."/>
            <person name="Nozaki H."/>
            <person name="Olson B.J."/>
        </authorList>
    </citation>
    <scope>NUCLEOTIDE SEQUENCE [LARGE SCALE GENOMIC DNA]</scope>
    <source>
        <strain evidence="5">NIES-2863</strain>
    </source>
</reference>
<keyword evidence="1" id="KW-0430">Lectin</keyword>
<dbReference type="InterPro" id="IPR036404">
    <property type="entry name" value="Jacalin-like_lectin_dom_sf"/>
</dbReference>
<evidence type="ECO:0000313" key="5">
    <source>
        <dbReference type="Proteomes" id="UP000075714"/>
    </source>
</evidence>
<dbReference type="Gene3D" id="3.30.200.20">
    <property type="entry name" value="Phosphorylase Kinase, domain 1"/>
    <property type="match status" value="1"/>
</dbReference>
<dbReference type="GO" id="GO:0030246">
    <property type="term" value="F:carbohydrate binding"/>
    <property type="evidence" value="ECO:0007669"/>
    <property type="project" value="UniProtKB-KW"/>
</dbReference>
<evidence type="ECO:0008006" key="6">
    <source>
        <dbReference type="Google" id="ProtNLM"/>
    </source>
</evidence>
<dbReference type="SUPFAM" id="SSF51101">
    <property type="entry name" value="Mannose-binding lectins"/>
    <property type="match status" value="1"/>
</dbReference>
<proteinExistence type="predicted"/>
<protein>
    <recommendedName>
        <fullName evidence="6">Protein kinase domain-containing protein</fullName>
    </recommendedName>
</protein>
<keyword evidence="2" id="KW-0067">ATP-binding</keyword>
<feature type="region of interest" description="Disordered" evidence="3">
    <location>
        <begin position="594"/>
        <end position="627"/>
    </location>
</feature>